<accession>A0A8H6SVA1</accession>
<feature type="coiled-coil region" evidence="1">
    <location>
        <begin position="3"/>
        <end position="30"/>
    </location>
</feature>
<name>A0A8H6SVA1_MYCCL</name>
<proteinExistence type="predicted"/>
<keyword evidence="3" id="KW-1185">Reference proteome</keyword>
<reference evidence="2" key="1">
    <citation type="submission" date="2020-05" db="EMBL/GenBank/DDBJ databases">
        <title>Mycena genomes resolve the evolution of fungal bioluminescence.</title>
        <authorList>
            <person name="Tsai I.J."/>
        </authorList>
    </citation>
    <scope>NUCLEOTIDE SEQUENCE</scope>
    <source>
        <strain evidence="2">110903Hualien_Pintung</strain>
    </source>
</reference>
<evidence type="ECO:0000313" key="3">
    <source>
        <dbReference type="Proteomes" id="UP000613580"/>
    </source>
</evidence>
<keyword evidence="1" id="KW-0175">Coiled coil</keyword>
<dbReference type="OrthoDB" id="2939176at2759"/>
<evidence type="ECO:0000313" key="2">
    <source>
        <dbReference type="EMBL" id="KAF7305321.1"/>
    </source>
</evidence>
<comment type="caution">
    <text evidence="2">The sequence shown here is derived from an EMBL/GenBank/DDBJ whole genome shotgun (WGS) entry which is preliminary data.</text>
</comment>
<dbReference type="AlphaFoldDB" id="A0A8H6SVA1"/>
<gene>
    <name evidence="2" type="ORF">HMN09_00783900</name>
</gene>
<evidence type="ECO:0008006" key="4">
    <source>
        <dbReference type="Google" id="ProtNLM"/>
    </source>
</evidence>
<protein>
    <recommendedName>
        <fullName evidence="4">F-box domain-containing protein</fullName>
    </recommendedName>
</protein>
<sequence length="472" mass="52858">MSLEAALAQLQRASDEVEGLSTLLAQAQANKITALRQVNAIRDPITTRLPVELATEIFLLCVDWTPPESTEPFDTPFDENEYSVYDPTCAPLQLIGVCSAWRTLAFATPRLWTSINFPADPNAVFDAWLLRAGPYPLRIKAGRCETPFTPQSVLFARQSAICAWDLQIACQPVLASLVKPTNWTNLKTLTLRITYPFEERDTPELGLVLHALRNAPGLTHCTVEYSIYHNTGMFSGSGRAGYILLTHDNLENLCFIHHLHSPGMIVPSLLDFLILPRLSTLSVRVGDEEEVDSVVNLLKRSNLSALHTLVLTTSQHSDSWGHVLLHAFRELAAQVPNLTHLDVRPYNPIRREAMEYLARDDVWLHLKQLVLRNFTPQRTLTALVSTMLAARGRPALQRLVLLWTWCGANLFDFESLAHIEDNADFELREEHLVNALRSVVQANNFGPEIHLGSGVDGKELRVLNGITEKDTD</sequence>
<organism evidence="2 3">
    <name type="scientific">Mycena chlorophos</name>
    <name type="common">Agaric fungus</name>
    <name type="synonym">Agaricus chlorophos</name>
    <dbReference type="NCBI Taxonomy" id="658473"/>
    <lineage>
        <taxon>Eukaryota</taxon>
        <taxon>Fungi</taxon>
        <taxon>Dikarya</taxon>
        <taxon>Basidiomycota</taxon>
        <taxon>Agaricomycotina</taxon>
        <taxon>Agaricomycetes</taxon>
        <taxon>Agaricomycetidae</taxon>
        <taxon>Agaricales</taxon>
        <taxon>Marasmiineae</taxon>
        <taxon>Mycenaceae</taxon>
        <taxon>Mycena</taxon>
    </lineage>
</organism>
<dbReference type="Gene3D" id="3.80.10.10">
    <property type="entry name" value="Ribonuclease Inhibitor"/>
    <property type="match status" value="1"/>
</dbReference>
<dbReference type="InterPro" id="IPR032675">
    <property type="entry name" value="LRR_dom_sf"/>
</dbReference>
<evidence type="ECO:0000256" key="1">
    <source>
        <dbReference type="SAM" id="Coils"/>
    </source>
</evidence>
<dbReference type="EMBL" id="JACAZE010000010">
    <property type="protein sequence ID" value="KAF7305321.1"/>
    <property type="molecule type" value="Genomic_DNA"/>
</dbReference>
<dbReference type="Proteomes" id="UP000613580">
    <property type="component" value="Unassembled WGS sequence"/>
</dbReference>